<dbReference type="Proteomes" id="UP000636110">
    <property type="component" value="Unassembled WGS sequence"/>
</dbReference>
<proteinExistence type="predicted"/>
<dbReference type="Pfam" id="PF20329">
    <property type="entry name" value="DUF6624"/>
    <property type="match status" value="1"/>
</dbReference>
<evidence type="ECO:0000313" key="1">
    <source>
        <dbReference type="EMBL" id="MBB2147969.1"/>
    </source>
</evidence>
<name>A0ABR6ERT0_9SPHI</name>
<dbReference type="InterPro" id="IPR046732">
    <property type="entry name" value="DUF6624"/>
</dbReference>
<comment type="caution">
    <text evidence="1">The sequence shown here is derived from an EMBL/GenBank/DDBJ whole genome shotgun (WGS) entry which is preliminary data.</text>
</comment>
<keyword evidence="2" id="KW-1185">Reference proteome</keyword>
<gene>
    <name evidence="1" type="ORF">GM920_03490</name>
</gene>
<dbReference type="EMBL" id="WNXC01000001">
    <property type="protein sequence ID" value="MBB2147969.1"/>
    <property type="molecule type" value="Genomic_DNA"/>
</dbReference>
<accession>A0ABR6ERT0</accession>
<organism evidence="1 2">
    <name type="scientific">Pedobacter gandavensis</name>
    <dbReference type="NCBI Taxonomy" id="2679963"/>
    <lineage>
        <taxon>Bacteria</taxon>
        <taxon>Pseudomonadati</taxon>
        <taxon>Bacteroidota</taxon>
        <taxon>Sphingobacteriia</taxon>
        <taxon>Sphingobacteriales</taxon>
        <taxon>Sphingobacteriaceae</taxon>
        <taxon>Pedobacter</taxon>
    </lineage>
</organism>
<reference evidence="1 2" key="1">
    <citation type="submission" date="2019-11" db="EMBL/GenBank/DDBJ databases">
        <title>Description of Pedobacter sp. LMG 31462T.</title>
        <authorList>
            <person name="Carlier A."/>
            <person name="Qi S."/>
            <person name="Vandamme P."/>
        </authorList>
    </citation>
    <scope>NUCLEOTIDE SEQUENCE [LARGE SCALE GENOMIC DNA]</scope>
    <source>
        <strain evidence="1 2">LMG 31462</strain>
    </source>
</reference>
<evidence type="ECO:0000313" key="2">
    <source>
        <dbReference type="Proteomes" id="UP000636110"/>
    </source>
</evidence>
<protein>
    <submittedName>
        <fullName evidence="1">Uncharacterized protein</fullName>
    </submittedName>
</protein>
<dbReference type="RefSeq" id="WP_182953446.1">
    <property type="nucleotide sequence ID" value="NZ_WNXC01000001.1"/>
</dbReference>
<sequence>MKRKRFPVIVIFLCTTIIGYAQEALRYPALKQQIDSLIAMDKKAGQKTMAAKPGTRDSLNKEFKKIANANTLVLKQIFKKYGFPNYDMVGKAASDNFFLGVQHSDTDLKFQRAVLKKMKLAVQQKKADPGKFAFLTDRVNVNSGKAQIYGTQVDYTADGSPFPKKLIDPEKVNERRKAVGLEPLEEYFDLIINARKQQKP</sequence>